<evidence type="ECO:0000313" key="6">
    <source>
        <dbReference type="Proteomes" id="UP000276133"/>
    </source>
</evidence>
<dbReference type="SMART" id="SM01139">
    <property type="entry name" value="Drf_FH3"/>
    <property type="match status" value="1"/>
</dbReference>
<dbReference type="InterPro" id="IPR011989">
    <property type="entry name" value="ARM-like"/>
</dbReference>
<dbReference type="PANTHER" id="PTHR45857">
    <property type="entry name" value="FORMIN-LIKE PROTEIN"/>
    <property type="match status" value="1"/>
</dbReference>
<feature type="coiled-coil region" evidence="2">
    <location>
        <begin position="378"/>
        <end position="419"/>
    </location>
</feature>
<protein>
    <submittedName>
        <fullName evidence="5">Disheveled-associated activator of morphogenesis 1-like</fullName>
    </submittedName>
</protein>
<dbReference type="Pfam" id="PF06367">
    <property type="entry name" value="Drf_FH3"/>
    <property type="match status" value="1"/>
</dbReference>
<dbReference type="GO" id="GO:0008360">
    <property type="term" value="P:regulation of cell shape"/>
    <property type="evidence" value="ECO:0007669"/>
    <property type="project" value="TreeGrafter"/>
</dbReference>
<dbReference type="Gene3D" id="1.20.58.2220">
    <property type="entry name" value="Formin, FH2 domain"/>
    <property type="match status" value="1"/>
</dbReference>
<evidence type="ECO:0000259" key="3">
    <source>
        <dbReference type="PROSITE" id="PS51232"/>
    </source>
</evidence>
<dbReference type="SUPFAM" id="SSF48371">
    <property type="entry name" value="ARM repeat"/>
    <property type="match status" value="1"/>
</dbReference>
<reference evidence="5 6" key="1">
    <citation type="journal article" date="2018" name="Sci. Rep.">
        <title>Genomic signatures of local adaptation to the degree of environmental predictability in rotifers.</title>
        <authorList>
            <person name="Franch-Gras L."/>
            <person name="Hahn C."/>
            <person name="Garcia-Roger E.M."/>
            <person name="Carmona M.J."/>
            <person name="Serra M."/>
            <person name="Gomez A."/>
        </authorList>
    </citation>
    <scope>NUCLEOTIDE SEQUENCE [LARGE SCALE GENOMIC DNA]</scope>
    <source>
        <strain evidence="5">HYR1</strain>
    </source>
</reference>
<dbReference type="InterPro" id="IPR016024">
    <property type="entry name" value="ARM-type_fold"/>
</dbReference>
<keyword evidence="6" id="KW-1185">Reference proteome</keyword>
<dbReference type="SMART" id="SM01140">
    <property type="entry name" value="Drf_GBD"/>
    <property type="match status" value="1"/>
</dbReference>
<dbReference type="OrthoDB" id="1104827at2759"/>
<dbReference type="PROSITE" id="PS51444">
    <property type="entry name" value="FH2"/>
    <property type="match status" value="1"/>
</dbReference>
<keyword evidence="2" id="KW-0175">Coiled coil</keyword>
<name>A0A3M7QRP8_BRAPC</name>
<dbReference type="EMBL" id="REGN01005352">
    <property type="protein sequence ID" value="RNA13648.1"/>
    <property type="molecule type" value="Genomic_DNA"/>
</dbReference>
<evidence type="ECO:0000256" key="2">
    <source>
        <dbReference type="SAM" id="Coils"/>
    </source>
</evidence>
<dbReference type="GO" id="GO:0051015">
    <property type="term" value="F:actin filament binding"/>
    <property type="evidence" value="ECO:0007669"/>
    <property type="project" value="TreeGrafter"/>
</dbReference>
<dbReference type="Pfam" id="PF02181">
    <property type="entry name" value="FH2"/>
    <property type="match status" value="1"/>
</dbReference>
<proteinExistence type="inferred from homology"/>
<comment type="caution">
    <text evidence="5">The sequence shown here is derived from an EMBL/GenBank/DDBJ whole genome shotgun (WGS) entry which is preliminary data.</text>
</comment>
<dbReference type="InterPro" id="IPR042201">
    <property type="entry name" value="FH2_Formin_sf"/>
</dbReference>
<dbReference type="GO" id="GO:0005829">
    <property type="term" value="C:cytosol"/>
    <property type="evidence" value="ECO:0007669"/>
    <property type="project" value="TreeGrafter"/>
</dbReference>
<dbReference type="STRING" id="10195.A0A3M7QRP8"/>
<dbReference type="PANTHER" id="PTHR45857:SF4">
    <property type="entry name" value="FORMIN-LIKE PROTEIN"/>
    <property type="match status" value="1"/>
</dbReference>
<accession>A0A3M7QRP8</accession>
<dbReference type="AlphaFoldDB" id="A0A3M7QRP8"/>
<dbReference type="GO" id="GO:0031267">
    <property type="term" value="F:small GTPase binding"/>
    <property type="evidence" value="ECO:0007669"/>
    <property type="project" value="InterPro"/>
</dbReference>
<comment type="similarity">
    <text evidence="1">Belongs to the formin homology family.</text>
</comment>
<evidence type="ECO:0000256" key="1">
    <source>
        <dbReference type="ARBA" id="ARBA00023449"/>
    </source>
</evidence>
<dbReference type="Proteomes" id="UP000276133">
    <property type="component" value="Unassembled WGS sequence"/>
</dbReference>
<dbReference type="InterPro" id="IPR015425">
    <property type="entry name" value="FH2_Formin"/>
</dbReference>
<dbReference type="SUPFAM" id="SSF101447">
    <property type="entry name" value="Formin homology 2 domain (FH2 domain)"/>
    <property type="match status" value="1"/>
</dbReference>
<dbReference type="Gene3D" id="1.25.10.10">
    <property type="entry name" value="Leucine-rich Repeat Variant"/>
    <property type="match status" value="1"/>
</dbReference>
<dbReference type="PROSITE" id="PS51232">
    <property type="entry name" value="GBD_FH3"/>
    <property type="match status" value="1"/>
</dbReference>
<feature type="domain" description="GBD/FH3" evidence="3">
    <location>
        <begin position="1"/>
        <end position="366"/>
    </location>
</feature>
<dbReference type="InterPro" id="IPR014768">
    <property type="entry name" value="GBD/FH3_dom"/>
</dbReference>
<dbReference type="Pfam" id="PF06371">
    <property type="entry name" value="Drf_GBD"/>
    <property type="match status" value="1"/>
</dbReference>
<gene>
    <name evidence="5" type="ORF">BpHYR1_019273</name>
</gene>
<evidence type="ECO:0000313" key="5">
    <source>
        <dbReference type="EMBL" id="RNA13648.1"/>
    </source>
</evidence>
<dbReference type="InterPro" id="IPR010473">
    <property type="entry name" value="GTPase-bd"/>
</dbReference>
<sequence length="778" mass="90052">MFELKIQLFREKKQKSQYSQFNNHKLHCVAQEFLFNLYLNFTIPQPTFFDLRNIIFIFLLVLDTYIKFQKILNLKCQRVFNIEVEKNFVDTFLQKKGLDAVVDLLSSLKYEWRHHTIHFNLIHCVRGILNCNSGCSAVLNHERALSILVQSLYVSDVKLKVKVIEIISPLCLWNIGREKILGAFTQFKEYARESYRFQYIVNLLAFYDGFDESLNEKLKVSILSLINLIIGDKNSQKEDDLAERLLIRMEFIKLGLQDIVSDLIREKPSLDKHLDYYEFSRITDESCFLEFSKDQSHSANVYMDSKCLFDNIERKVKLTSVNLNWHSVLEHLFVLTTSKQSPKMEFIWHTIDQMVSLVVLGEKKIEDFDDILAKIGQNMQLLEEIKNLSSRLERSEEEARNLRAQNGSLMQEVIDLRDKLSQQSKITEMKENLNKRVLSSSTPKQNSKKLNVFKQPDELNDIDLSLLTPNTSGTFFPCDTPPAPPPPPPPLPTIAFSIQKKNMDSLYSLPVAPKSIFTDPMRSISVSVARRKLPSSDELVDIIETMDPEQKLGETEISNLQQLVLSGEEKVNLYSCNLSQMDELHNCLYKMSKIMHYSEKLEIIRFKNSLRDHTTSQLSGIKSCCSSLKENKSILKFFELLLCIVNYVNQNNQNGNAFGFKLNFLNKLGEIKTNERGLSLLHCLIMMIKDNHPELMKLPEELESVKNMAVFNITDLSNEILNLEKSYNLTLQDSRQLLKIDDSIQLNYLIKCPGGHIRQEIIISRFLNSLPKLSRLPD</sequence>
<dbReference type="InterPro" id="IPR010472">
    <property type="entry name" value="FH3_dom"/>
</dbReference>
<dbReference type="GO" id="GO:0016477">
    <property type="term" value="P:cell migration"/>
    <property type="evidence" value="ECO:0007669"/>
    <property type="project" value="TreeGrafter"/>
</dbReference>
<feature type="domain" description="FH2" evidence="4">
    <location>
        <begin position="425"/>
        <end position="778"/>
    </location>
</feature>
<organism evidence="5 6">
    <name type="scientific">Brachionus plicatilis</name>
    <name type="common">Marine rotifer</name>
    <name type="synonym">Brachionus muelleri</name>
    <dbReference type="NCBI Taxonomy" id="10195"/>
    <lineage>
        <taxon>Eukaryota</taxon>
        <taxon>Metazoa</taxon>
        <taxon>Spiralia</taxon>
        <taxon>Gnathifera</taxon>
        <taxon>Rotifera</taxon>
        <taxon>Eurotatoria</taxon>
        <taxon>Monogononta</taxon>
        <taxon>Pseudotrocha</taxon>
        <taxon>Ploima</taxon>
        <taxon>Brachionidae</taxon>
        <taxon>Brachionus</taxon>
    </lineage>
</organism>
<dbReference type="InterPro" id="IPR043592">
    <property type="entry name" value="FMNL_animal"/>
</dbReference>
<dbReference type="GO" id="GO:0030866">
    <property type="term" value="P:cortical actin cytoskeleton organization"/>
    <property type="evidence" value="ECO:0007669"/>
    <property type="project" value="TreeGrafter"/>
</dbReference>
<evidence type="ECO:0000259" key="4">
    <source>
        <dbReference type="PROSITE" id="PS51444"/>
    </source>
</evidence>